<comment type="caution">
    <text evidence="1">The sequence shown here is derived from an EMBL/GenBank/DDBJ whole genome shotgun (WGS) entry which is preliminary data.</text>
</comment>
<dbReference type="EMBL" id="MU274916">
    <property type="protein sequence ID" value="KAI0087753.1"/>
    <property type="molecule type" value="Genomic_DNA"/>
</dbReference>
<evidence type="ECO:0000313" key="1">
    <source>
        <dbReference type="EMBL" id="KAI0087753.1"/>
    </source>
</evidence>
<evidence type="ECO:0000313" key="2">
    <source>
        <dbReference type="Proteomes" id="UP001055072"/>
    </source>
</evidence>
<reference evidence="1" key="1">
    <citation type="journal article" date="2021" name="Environ. Microbiol.">
        <title>Gene family expansions and transcriptome signatures uncover fungal adaptations to wood decay.</title>
        <authorList>
            <person name="Hage H."/>
            <person name="Miyauchi S."/>
            <person name="Viragh M."/>
            <person name="Drula E."/>
            <person name="Min B."/>
            <person name="Chaduli D."/>
            <person name="Navarro D."/>
            <person name="Favel A."/>
            <person name="Norest M."/>
            <person name="Lesage-Meessen L."/>
            <person name="Balint B."/>
            <person name="Merenyi Z."/>
            <person name="de Eugenio L."/>
            <person name="Morin E."/>
            <person name="Martinez A.T."/>
            <person name="Baldrian P."/>
            <person name="Stursova M."/>
            <person name="Martinez M.J."/>
            <person name="Novotny C."/>
            <person name="Magnuson J.K."/>
            <person name="Spatafora J.W."/>
            <person name="Maurice S."/>
            <person name="Pangilinan J."/>
            <person name="Andreopoulos W."/>
            <person name="LaButti K."/>
            <person name="Hundley H."/>
            <person name="Na H."/>
            <person name="Kuo A."/>
            <person name="Barry K."/>
            <person name="Lipzen A."/>
            <person name="Henrissat B."/>
            <person name="Riley R."/>
            <person name="Ahrendt S."/>
            <person name="Nagy L.G."/>
            <person name="Grigoriev I.V."/>
            <person name="Martin F."/>
            <person name="Rosso M.N."/>
        </authorList>
    </citation>
    <scope>NUCLEOTIDE SEQUENCE</scope>
    <source>
        <strain evidence="1">CBS 384.51</strain>
    </source>
</reference>
<keyword evidence="2" id="KW-1185">Reference proteome</keyword>
<dbReference type="Proteomes" id="UP001055072">
    <property type="component" value="Unassembled WGS sequence"/>
</dbReference>
<gene>
    <name evidence="1" type="ORF">BDY19DRAFT_994648</name>
</gene>
<sequence length="1108" mass="123707">MAIDVEALGISSNPPALPPDSPIDDAFHGMEPISMTGLFNEATLYNQVVAERHPKTSSKTQNVQDFADLVGHDLNPEEMEVANRFAQLSLNDWAALDIDVGSPIHEEHPDEEELSSDVDTSSLFSHDESSTSSRSAGSHNASFDITDSSRVCVDGVSDRGSIETIPPKELVRILIEEFGQLGPDGEETLLAEIDGAIIQDVIVIGVVHVTTHRVTFHASLPDLDPTAPVKSRVIKSGTVVVHRKGLHRKRRVWLELSNDFISAYPSAQEEDHIRPLRSARLGAIHDILPEDPEHPRFVRFTVEGDHGTITAVFEFDTTESAREWRRDFSVTLFYYRRRLHNLFVKPGTEDAEGVRINIPLDRIDKLSHRLQAGLLPIVTFTISSAYAGNSTLPKSAPENIQVIELAVYKANERWEHITELVAESKLRIEKERLRFPERPVVIEFGLENSIPDLADLATHDSQPHKSKEAAIADVLAIEYTPDVWVTRACIIRRALLYKGFLVVSRQWVGFWSKSLALQDLHYRIATSSIRSAAKDNHPARLHGITLEIEGHHNLNFFLTSEADRNEAIKRINDVKGGIPGPVLTESPSDSPADSPPPSPVEERPSLELEPLEHRPLPPPVSPPRKLRRSTSHTAILAPPSRRYTTLPRHNLDPTNILQFPKPVNLPPGMDLLHPLPRHFVCLTIGSRGDVQPYIALGKRLKKDGHRVTIVTHVEYKEWITGFGLDHREAGGDPGALMQLSVENKMFSPQFIKQSLTTYRSWLDDLLRDAWKNCRDAEVLLESPYAMAGVHIAEALQIPYFRVCTMPWTKTTAFPHPFIGPPLETPHANALSYVLFDNILWAATSGQVNRWRKEYLKLDPTNMGHGPQSKIPVLYNFSPASVLLAVVPKPLDWSDSKIECGYWFLDNPDPDWFAPESLLRFMREARQQNKPLVYIGFGSITVPNPQAMTEHIYQAVKKSGVRAIVSRGWSGRMAKKVQQDIEIPDEVYAIDKIPHDWLFPQIDAALHHGGAGTTGASLRAGIPTLIKPWFGDQYFWASRVHQLGAGLRVPSLRVSDLTHALTKATSDRIMKEKAAIVGQKIRSEDGCGVAMRAIYTYLPRATSGGISPE</sequence>
<organism evidence="1 2">
    <name type="scientific">Irpex rosettiformis</name>
    <dbReference type="NCBI Taxonomy" id="378272"/>
    <lineage>
        <taxon>Eukaryota</taxon>
        <taxon>Fungi</taxon>
        <taxon>Dikarya</taxon>
        <taxon>Basidiomycota</taxon>
        <taxon>Agaricomycotina</taxon>
        <taxon>Agaricomycetes</taxon>
        <taxon>Polyporales</taxon>
        <taxon>Irpicaceae</taxon>
        <taxon>Irpex</taxon>
    </lineage>
</organism>
<accession>A0ACB8U0D3</accession>
<protein>
    <submittedName>
        <fullName evidence="1">Uncharacterized protein</fullName>
    </submittedName>
</protein>
<proteinExistence type="predicted"/>
<name>A0ACB8U0D3_9APHY</name>